<sequence>MYDFRTFNVDLLEAAMSELADRIKAALENFWEEHAIPADDGAATTVDELVGPVESMIAVEVLVTLDKITGMKLPNSIIQAGGYKTKDEFVNKLGAAVLAYVAKKSKS</sequence>
<accession>A0A5Q4YSC3</accession>
<name>A0A5Q4YSC3_9BURK</name>
<protein>
    <recommendedName>
        <fullName evidence="3">Acyl carrier protein</fullName>
    </recommendedName>
</protein>
<evidence type="ECO:0008006" key="3">
    <source>
        <dbReference type="Google" id="ProtNLM"/>
    </source>
</evidence>
<reference evidence="1 2" key="1">
    <citation type="submission" date="2019-08" db="EMBL/GenBank/DDBJ databases">
        <authorList>
            <person name="Herpell B J."/>
        </authorList>
    </citation>
    <scope>NUCLEOTIDE SEQUENCE [LARGE SCALE GENOMIC DNA]</scope>
    <source>
        <strain evidence="2">Msb3</strain>
    </source>
</reference>
<evidence type="ECO:0000313" key="2">
    <source>
        <dbReference type="Proteomes" id="UP000325811"/>
    </source>
</evidence>
<dbReference type="KEGG" id="pdio:PDMSB3_0069"/>
<dbReference type="Proteomes" id="UP000325811">
    <property type="component" value="Chromosome I"/>
</dbReference>
<gene>
    <name evidence="1" type="ORF">PDMSB3_0069</name>
</gene>
<dbReference type="EMBL" id="LR699553">
    <property type="protein sequence ID" value="VVD26531.1"/>
    <property type="molecule type" value="Genomic_DNA"/>
</dbReference>
<proteinExistence type="predicted"/>
<keyword evidence="2" id="KW-1185">Reference proteome</keyword>
<dbReference type="AlphaFoldDB" id="A0A5Q4YSC3"/>
<organism evidence="1 2">
    <name type="scientific">Paraburkholderia dioscoreae</name>
    <dbReference type="NCBI Taxonomy" id="2604047"/>
    <lineage>
        <taxon>Bacteria</taxon>
        <taxon>Pseudomonadati</taxon>
        <taxon>Pseudomonadota</taxon>
        <taxon>Betaproteobacteria</taxon>
        <taxon>Burkholderiales</taxon>
        <taxon>Burkholderiaceae</taxon>
        <taxon>Paraburkholderia</taxon>
    </lineage>
</organism>
<evidence type="ECO:0000313" key="1">
    <source>
        <dbReference type="EMBL" id="VVD26531.1"/>
    </source>
</evidence>